<dbReference type="STRING" id="1082479.SAMN05216241_102359"/>
<dbReference type="EMBL" id="FNCE01000002">
    <property type="protein sequence ID" value="SDF78896.1"/>
    <property type="molecule type" value="Genomic_DNA"/>
</dbReference>
<accession>A0A1G7NXV5</accession>
<evidence type="ECO:0000313" key="3">
    <source>
        <dbReference type="EMBL" id="SDF78896.1"/>
    </source>
</evidence>
<feature type="region of interest" description="Disordered" evidence="1">
    <location>
        <begin position="427"/>
        <end position="448"/>
    </location>
</feature>
<protein>
    <recommendedName>
        <fullName evidence="2">Amine oxidase domain-containing protein</fullName>
    </recommendedName>
</protein>
<dbReference type="InterPro" id="IPR002937">
    <property type="entry name" value="Amino_oxidase"/>
</dbReference>
<sequence>MQIAVVGSGISGLGAAWALSRIHRVTLFEAQSRAGGHANTVDAPGPDGPRGVDTGFIVYNTRTYPNLMRLFDALGVATEPSTMSFAVSLDGRRREYAGHLGGLFAQPANLLRAGHWRMLADIVRFYREAPGLLDAPDGDAEPLGNYLDRKGYSRGFVEDHLLPMAAAIWSAPTAAIRAFPAASFVAFLANHGLLQFRDRPQWRTVTGGSRAYVDRILTELGDGVRLNTPVHAVRRTPSGVRIDSAAAQDEHFDQVVFATHADQALALLGADADGDEHEILGGFRYSRNTAIVHADPALMPRRRRVWSSWNYMATPMQGVEREVSVTYWMNSLQNLARPDIFVSLNPLTEPDPATVFARTTYHHPVLDGAAVAAQRRLPEIQGRNRTWLCGAHCGYGFHEDGLASGLAVARALGSPAPWADSVNEVSPAAANATPARDRIEAATERAAA</sequence>
<feature type="domain" description="Amine oxidase" evidence="2">
    <location>
        <begin position="10"/>
        <end position="264"/>
    </location>
</feature>
<dbReference type="InterPro" id="IPR050464">
    <property type="entry name" value="Zeta_carotene_desat/Oxidored"/>
</dbReference>
<evidence type="ECO:0000259" key="2">
    <source>
        <dbReference type="Pfam" id="PF01593"/>
    </source>
</evidence>
<dbReference type="FunFam" id="1.10.405.20:FF:000001">
    <property type="entry name" value="Amine oxidase"/>
    <property type="match status" value="1"/>
</dbReference>
<dbReference type="SUPFAM" id="SSF51905">
    <property type="entry name" value="FAD/NAD(P)-binding domain"/>
    <property type="match status" value="1"/>
</dbReference>
<dbReference type="Gene3D" id="3.50.50.60">
    <property type="entry name" value="FAD/NAD(P)-binding domain"/>
    <property type="match status" value="1"/>
</dbReference>
<dbReference type="InterPro" id="IPR036188">
    <property type="entry name" value="FAD/NAD-bd_sf"/>
</dbReference>
<proteinExistence type="predicted"/>
<dbReference type="Proteomes" id="UP000199415">
    <property type="component" value="Unassembled WGS sequence"/>
</dbReference>
<evidence type="ECO:0000256" key="1">
    <source>
        <dbReference type="SAM" id="MobiDB-lite"/>
    </source>
</evidence>
<dbReference type="Pfam" id="PF01593">
    <property type="entry name" value="Amino_oxidase"/>
    <property type="match status" value="1"/>
</dbReference>
<organism evidence="3 4">
    <name type="scientific">Limimonas halophila</name>
    <dbReference type="NCBI Taxonomy" id="1082479"/>
    <lineage>
        <taxon>Bacteria</taxon>
        <taxon>Pseudomonadati</taxon>
        <taxon>Pseudomonadota</taxon>
        <taxon>Alphaproteobacteria</taxon>
        <taxon>Rhodospirillales</taxon>
        <taxon>Rhodovibrionaceae</taxon>
        <taxon>Limimonas</taxon>
    </lineage>
</organism>
<name>A0A1G7NXV5_9PROT</name>
<dbReference type="RefSeq" id="WP_090018974.1">
    <property type="nucleotide sequence ID" value="NZ_FNCE01000002.1"/>
</dbReference>
<keyword evidence="4" id="KW-1185">Reference proteome</keyword>
<dbReference type="GO" id="GO:0016491">
    <property type="term" value="F:oxidoreductase activity"/>
    <property type="evidence" value="ECO:0007669"/>
    <property type="project" value="InterPro"/>
</dbReference>
<dbReference type="PANTHER" id="PTHR42923:SF17">
    <property type="entry name" value="AMINE OXIDASE DOMAIN-CONTAINING PROTEIN"/>
    <property type="match status" value="1"/>
</dbReference>
<dbReference type="AlphaFoldDB" id="A0A1G7NXV5"/>
<dbReference type="Gene3D" id="1.10.405.20">
    <property type="match status" value="1"/>
</dbReference>
<dbReference type="PANTHER" id="PTHR42923">
    <property type="entry name" value="PROTOPORPHYRINOGEN OXIDASE"/>
    <property type="match status" value="1"/>
</dbReference>
<gene>
    <name evidence="3" type="ORF">SAMN05216241_102359</name>
</gene>
<dbReference type="Gene3D" id="3.30.70.1990">
    <property type="match status" value="1"/>
</dbReference>
<dbReference type="OrthoDB" id="20837at2"/>
<evidence type="ECO:0000313" key="4">
    <source>
        <dbReference type="Proteomes" id="UP000199415"/>
    </source>
</evidence>
<feature type="compositionally biased region" description="Basic and acidic residues" evidence="1">
    <location>
        <begin position="435"/>
        <end position="448"/>
    </location>
</feature>
<reference evidence="3 4" key="1">
    <citation type="submission" date="2016-10" db="EMBL/GenBank/DDBJ databases">
        <authorList>
            <person name="de Groot N.N."/>
        </authorList>
    </citation>
    <scope>NUCLEOTIDE SEQUENCE [LARGE SCALE GENOMIC DNA]</scope>
    <source>
        <strain evidence="3 4">DSM 25584</strain>
    </source>
</reference>